<dbReference type="SUPFAM" id="SSF101224">
    <property type="entry name" value="HAND domain of the nucleosome remodeling ATPase ISWI"/>
    <property type="match status" value="1"/>
</dbReference>
<dbReference type="Proteomes" id="UP000005237">
    <property type="component" value="Unassembled WGS sequence"/>
</dbReference>
<evidence type="ECO:0000259" key="2">
    <source>
        <dbReference type="Pfam" id="PF09110"/>
    </source>
</evidence>
<reference evidence="4" key="1">
    <citation type="submission" date="2010-08" db="EMBL/GenBank/DDBJ databases">
        <authorList>
            <consortium name="Caenorhabditis japonica Sequencing Consortium"/>
            <person name="Wilson R.K."/>
        </authorList>
    </citation>
    <scope>NUCLEOTIDE SEQUENCE [LARGE SCALE GENOMIC DNA]</scope>
    <source>
        <strain evidence="4">DF5081</strain>
    </source>
</reference>
<keyword evidence="4" id="KW-1185">Reference proteome</keyword>
<protein>
    <submittedName>
        <fullName evidence="3">HAND domain-containing protein</fullName>
    </submittedName>
</protein>
<sequence length="97" mass="11130">ADKPKDVPAKEAEKRQAEEQKLINNARPLTDKEQEEKADLLTQAVTDWTKREFQQFVRPDIYVALNPGASEPPSSGYSSKQLRVERISGWHWRLGLL</sequence>
<feature type="region of interest" description="Disordered" evidence="1">
    <location>
        <begin position="1"/>
        <end position="34"/>
    </location>
</feature>
<evidence type="ECO:0000313" key="3">
    <source>
        <dbReference type="EnsemblMetazoa" id="CJA20426a.1"/>
    </source>
</evidence>
<accession>A0A8R1I6S8</accession>
<feature type="domain" description="ISWI HAND" evidence="2">
    <location>
        <begin position="9"/>
        <end position="43"/>
    </location>
</feature>
<dbReference type="InterPro" id="IPR015194">
    <property type="entry name" value="ISWI_HAND-dom"/>
</dbReference>
<dbReference type="Pfam" id="PF09110">
    <property type="entry name" value="HAND"/>
    <property type="match status" value="1"/>
</dbReference>
<name>A0A8R1I6S8_CAEJA</name>
<dbReference type="GO" id="GO:0031491">
    <property type="term" value="F:nucleosome binding"/>
    <property type="evidence" value="ECO:0007669"/>
    <property type="project" value="InterPro"/>
</dbReference>
<dbReference type="InterPro" id="IPR036306">
    <property type="entry name" value="ISWI_HAND-dom_sf"/>
</dbReference>
<evidence type="ECO:0000256" key="1">
    <source>
        <dbReference type="SAM" id="MobiDB-lite"/>
    </source>
</evidence>
<feature type="compositionally biased region" description="Basic and acidic residues" evidence="1">
    <location>
        <begin position="1"/>
        <end position="21"/>
    </location>
</feature>
<dbReference type="Gene3D" id="1.10.1040.30">
    <property type="entry name" value="ISWI, HAND domain"/>
    <property type="match status" value="1"/>
</dbReference>
<proteinExistence type="predicted"/>
<evidence type="ECO:0000313" key="4">
    <source>
        <dbReference type="Proteomes" id="UP000005237"/>
    </source>
</evidence>
<dbReference type="GO" id="GO:0003677">
    <property type="term" value="F:DNA binding"/>
    <property type="evidence" value="ECO:0007669"/>
    <property type="project" value="InterPro"/>
</dbReference>
<dbReference type="AlphaFoldDB" id="A0A8R1I6S8"/>
<dbReference type="EnsemblMetazoa" id="CJA20426a.1">
    <property type="protein sequence ID" value="CJA20426a.1"/>
    <property type="gene ID" value="WBGene00175998"/>
</dbReference>
<organism evidence="3 4">
    <name type="scientific">Caenorhabditis japonica</name>
    <dbReference type="NCBI Taxonomy" id="281687"/>
    <lineage>
        <taxon>Eukaryota</taxon>
        <taxon>Metazoa</taxon>
        <taxon>Ecdysozoa</taxon>
        <taxon>Nematoda</taxon>
        <taxon>Chromadorea</taxon>
        <taxon>Rhabditida</taxon>
        <taxon>Rhabditina</taxon>
        <taxon>Rhabditomorpha</taxon>
        <taxon>Rhabditoidea</taxon>
        <taxon>Rhabditidae</taxon>
        <taxon>Peloderinae</taxon>
        <taxon>Caenorhabditis</taxon>
    </lineage>
</organism>
<reference evidence="3" key="2">
    <citation type="submission" date="2022-06" db="UniProtKB">
        <authorList>
            <consortium name="EnsemblMetazoa"/>
        </authorList>
    </citation>
    <scope>IDENTIFICATION</scope>
    <source>
        <strain evidence="3">DF5081</strain>
    </source>
</reference>
<dbReference type="GO" id="GO:0006338">
    <property type="term" value="P:chromatin remodeling"/>
    <property type="evidence" value="ECO:0007669"/>
    <property type="project" value="InterPro"/>
</dbReference>